<dbReference type="Proteomes" id="UP000238823">
    <property type="component" value="Unassembled WGS sequence"/>
</dbReference>
<feature type="transmembrane region" description="Helical" evidence="14">
    <location>
        <begin position="387"/>
        <end position="410"/>
    </location>
</feature>
<feature type="transmembrane region" description="Helical" evidence="14">
    <location>
        <begin position="706"/>
        <end position="725"/>
    </location>
</feature>
<evidence type="ECO:0000256" key="2">
    <source>
        <dbReference type="ARBA" id="ARBA00006024"/>
    </source>
</evidence>
<keyword evidence="8 14" id="KW-0547">Nucleotide-binding</keyword>
<dbReference type="InterPro" id="IPR044492">
    <property type="entry name" value="P_typ_ATPase_HD_dom"/>
</dbReference>
<dbReference type="InterPro" id="IPR027256">
    <property type="entry name" value="P-typ_ATPase_IB"/>
</dbReference>
<dbReference type="PANTHER" id="PTHR43520">
    <property type="entry name" value="ATP7, ISOFORM B"/>
    <property type="match status" value="1"/>
</dbReference>
<dbReference type="InterPro" id="IPR023299">
    <property type="entry name" value="ATPase_P-typ_cyto_dom_N"/>
</dbReference>
<dbReference type="SFLD" id="SFLDS00003">
    <property type="entry name" value="Haloacid_Dehalogenase"/>
    <property type="match status" value="1"/>
</dbReference>
<dbReference type="EMBL" id="PVNL01000106">
    <property type="protein sequence ID" value="PRQ03919.1"/>
    <property type="molecule type" value="Genomic_DNA"/>
</dbReference>
<dbReference type="RefSeq" id="WP_106092102.1">
    <property type="nucleotide sequence ID" value="NZ_PVNL01000106.1"/>
</dbReference>
<dbReference type="GO" id="GO:0005524">
    <property type="term" value="F:ATP binding"/>
    <property type="evidence" value="ECO:0007669"/>
    <property type="project" value="UniProtKB-UniRule"/>
</dbReference>
<dbReference type="Pfam" id="PF00122">
    <property type="entry name" value="E1-E2_ATPase"/>
    <property type="match status" value="1"/>
</dbReference>
<dbReference type="Gene3D" id="3.40.50.1000">
    <property type="entry name" value="HAD superfamily/HAD-like"/>
    <property type="match status" value="1"/>
</dbReference>
<dbReference type="PROSITE" id="PS01229">
    <property type="entry name" value="COF_2"/>
    <property type="match status" value="1"/>
</dbReference>
<dbReference type="InterPro" id="IPR036163">
    <property type="entry name" value="HMA_dom_sf"/>
</dbReference>
<dbReference type="GO" id="GO:0055070">
    <property type="term" value="P:copper ion homeostasis"/>
    <property type="evidence" value="ECO:0007669"/>
    <property type="project" value="TreeGrafter"/>
</dbReference>
<dbReference type="OrthoDB" id="9759222at2"/>
<dbReference type="InterPro" id="IPR059000">
    <property type="entry name" value="ATPase_P-type_domA"/>
</dbReference>
<evidence type="ECO:0000256" key="9">
    <source>
        <dbReference type="ARBA" id="ARBA00022840"/>
    </source>
</evidence>
<evidence type="ECO:0000256" key="7">
    <source>
        <dbReference type="ARBA" id="ARBA00022723"/>
    </source>
</evidence>
<dbReference type="GO" id="GO:0005507">
    <property type="term" value="F:copper ion binding"/>
    <property type="evidence" value="ECO:0007669"/>
    <property type="project" value="TreeGrafter"/>
</dbReference>
<dbReference type="SFLD" id="SFLDF00027">
    <property type="entry name" value="p-type_atpase"/>
    <property type="match status" value="1"/>
</dbReference>
<dbReference type="SUPFAM" id="SSF81665">
    <property type="entry name" value="Calcium ATPase, transmembrane domain M"/>
    <property type="match status" value="1"/>
</dbReference>
<evidence type="ECO:0000256" key="10">
    <source>
        <dbReference type="ARBA" id="ARBA00022967"/>
    </source>
</evidence>
<dbReference type="SFLD" id="SFLDG00002">
    <property type="entry name" value="C1.7:_P-type_atpase_like"/>
    <property type="match status" value="1"/>
</dbReference>
<dbReference type="Gene3D" id="3.40.1110.10">
    <property type="entry name" value="Calcium-transporting ATPase, cytoplasmic domain N"/>
    <property type="match status" value="1"/>
</dbReference>
<keyword evidence="9 14" id="KW-0067">ATP-binding</keyword>
<dbReference type="InterPro" id="IPR006121">
    <property type="entry name" value="HMA_dom"/>
</dbReference>
<dbReference type="PRINTS" id="PR00943">
    <property type="entry name" value="CUATPASE"/>
</dbReference>
<dbReference type="InterPro" id="IPR018303">
    <property type="entry name" value="ATPase_P-typ_P_site"/>
</dbReference>
<dbReference type="InterPro" id="IPR017969">
    <property type="entry name" value="Heavy-metal-associated_CS"/>
</dbReference>
<evidence type="ECO:0000256" key="11">
    <source>
        <dbReference type="ARBA" id="ARBA00022989"/>
    </source>
</evidence>
<dbReference type="PROSITE" id="PS50846">
    <property type="entry name" value="HMA_2"/>
    <property type="match status" value="1"/>
</dbReference>
<evidence type="ECO:0000256" key="5">
    <source>
        <dbReference type="ARBA" id="ARBA00022475"/>
    </source>
</evidence>
<comment type="similarity">
    <text evidence="2 14">Belongs to the cation transport ATPase (P-type) (TC 3.A.3) family. Type IB subfamily.</text>
</comment>
<dbReference type="Pfam" id="PF00403">
    <property type="entry name" value="HMA"/>
    <property type="match status" value="1"/>
</dbReference>
<keyword evidence="4" id="KW-0813">Transport</keyword>
<dbReference type="PRINTS" id="PR00119">
    <property type="entry name" value="CATATPASE"/>
</dbReference>
<dbReference type="GO" id="GO:0016887">
    <property type="term" value="F:ATP hydrolysis activity"/>
    <property type="evidence" value="ECO:0007669"/>
    <property type="project" value="InterPro"/>
</dbReference>
<sequence>MPSPKRIIIPPIALISTELNIDGMTCASCVAHVERALAGVPGVSSVTVNLATERAAIQHEPGTELAALTAAVAASGYEGRPVTGGRDEAGDQARAEDQRRLRRSLALAAILTVPLFVIEMLGHAIPAFHHWLDMTIGREPLNWLGLVLAGIVMFGPGLRFHEKGFPALVRGRPDMNSLVALGTSAAYGYSVISVVFPSWLPAGAAHVYFEASATIITLILLGKQLEALSKGRSSAAIERLIGLQPQTARIMRDDEVIEVETSAVVIGDRVVVRPGETIPVDGEVVEGASNVDEAMVSGEPVPVRKRSGDAVVGGTINGLGSLEIVATGTGDATVLAQIIRMVEAAQGSKLPIQRYVDTVISYFVPIVMGLALLTFAVWWVLGPAPALQLALVNAVAVLIIACPCAMGLATPMSIMVGTGRAAQLGVLFRRGDALQTLERAKLIAFDKTGTLTEGRPTLTDLTMLGDVGELGERQLLSYVAALEARSEHPIAAALVAAAQARGATTMTVTQFEAVPGFGARGIVDGHVIELGADRYMDKLGYPLGSARATLEALGSQAKTPVCVAVDGRVWAILAVADPVRQGARAALETLRQRGLEIAMITGDNRRTATAVAARLGITQVVSEVLPGGKVAALQSLRGDGRSIVFVGDGINDAPALAEADVGIAMGSGTDVAIESADVVSMSAELSGIVTAVDLSRATMTNIRQNLFWAFAYNASLIPLAAGVLYPRFGLLLSPVVAAGAMALSSIFVITNALRLRRFGGGTSREQAPAVISPGASRLHPRP</sequence>
<evidence type="ECO:0000256" key="12">
    <source>
        <dbReference type="ARBA" id="ARBA00023065"/>
    </source>
</evidence>
<evidence type="ECO:0000256" key="13">
    <source>
        <dbReference type="ARBA" id="ARBA00023136"/>
    </source>
</evidence>
<evidence type="ECO:0000313" key="17">
    <source>
        <dbReference type="Proteomes" id="UP000238823"/>
    </source>
</evidence>
<dbReference type="InterPro" id="IPR036412">
    <property type="entry name" value="HAD-like_sf"/>
</dbReference>
<dbReference type="InterPro" id="IPR023214">
    <property type="entry name" value="HAD_sf"/>
</dbReference>
<evidence type="ECO:0000256" key="3">
    <source>
        <dbReference type="ARBA" id="ARBA00012517"/>
    </source>
</evidence>
<dbReference type="EC" id="7.2.2.8" evidence="3"/>
<dbReference type="PROSITE" id="PS00154">
    <property type="entry name" value="ATPASE_E1_E2"/>
    <property type="match status" value="1"/>
</dbReference>
<dbReference type="GO" id="GO:0005886">
    <property type="term" value="C:plasma membrane"/>
    <property type="evidence" value="ECO:0007669"/>
    <property type="project" value="UniProtKB-SubCell"/>
</dbReference>
<keyword evidence="5 14" id="KW-1003">Cell membrane</keyword>
<dbReference type="Gene3D" id="2.70.150.10">
    <property type="entry name" value="Calcium-transporting ATPase, cytoplasmic transduction domain A"/>
    <property type="match status" value="1"/>
</dbReference>
<evidence type="ECO:0000256" key="14">
    <source>
        <dbReference type="RuleBase" id="RU362081"/>
    </source>
</evidence>
<organism evidence="16 17">
    <name type="scientific">Enhygromyxa salina</name>
    <dbReference type="NCBI Taxonomy" id="215803"/>
    <lineage>
        <taxon>Bacteria</taxon>
        <taxon>Pseudomonadati</taxon>
        <taxon>Myxococcota</taxon>
        <taxon>Polyangia</taxon>
        <taxon>Nannocystales</taxon>
        <taxon>Nannocystaceae</taxon>
        <taxon>Enhygromyxa</taxon>
    </lineage>
</organism>
<feature type="transmembrane region" description="Helical" evidence="14">
    <location>
        <begin position="104"/>
        <end position="128"/>
    </location>
</feature>
<dbReference type="FunFam" id="3.30.70.100:FF:000005">
    <property type="entry name" value="Copper-exporting P-type ATPase A"/>
    <property type="match status" value="1"/>
</dbReference>
<reference evidence="16 17" key="1">
    <citation type="submission" date="2018-03" db="EMBL/GenBank/DDBJ databases">
        <title>Draft Genome Sequences of the Obligatory Marine Myxobacteria Enhygromyxa salina SWB007.</title>
        <authorList>
            <person name="Poehlein A."/>
            <person name="Moghaddam J.A."/>
            <person name="Harms H."/>
            <person name="Alanjari M."/>
            <person name="Koenig G.M."/>
            <person name="Daniel R."/>
            <person name="Schaeberle T.F."/>
        </authorList>
    </citation>
    <scope>NUCLEOTIDE SEQUENCE [LARGE SCALE GENOMIC DNA]</scope>
    <source>
        <strain evidence="16 17">SWB007</strain>
    </source>
</reference>
<feature type="domain" description="HMA" evidence="15">
    <location>
        <begin position="15"/>
        <end position="80"/>
    </location>
</feature>
<dbReference type="Gene3D" id="3.30.70.100">
    <property type="match status" value="1"/>
</dbReference>
<feature type="transmembrane region" description="Helical" evidence="14">
    <location>
        <begin position="178"/>
        <end position="199"/>
    </location>
</feature>
<dbReference type="NCBIfam" id="TIGR01494">
    <property type="entry name" value="ATPase_P-type"/>
    <property type="match status" value="1"/>
</dbReference>
<keyword evidence="12" id="KW-0406">Ion transport</keyword>
<dbReference type="CDD" id="cd00371">
    <property type="entry name" value="HMA"/>
    <property type="match status" value="1"/>
</dbReference>
<dbReference type="SUPFAM" id="SSF55008">
    <property type="entry name" value="HMA, heavy metal-associated domain"/>
    <property type="match status" value="1"/>
</dbReference>
<dbReference type="InterPro" id="IPR008250">
    <property type="entry name" value="ATPase_P-typ_transduc_dom_A_sf"/>
</dbReference>
<feature type="transmembrane region" description="Helical" evidence="14">
    <location>
        <begin position="140"/>
        <end position="158"/>
    </location>
</feature>
<feature type="transmembrane region" description="Helical" evidence="14">
    <location>
        <begin position="359"/>
        <end position="381"/>
    </location>
</feature>
<keyword evidence="13 14" id="KW-0472">Membrane</keyword>
<dbReference type="InterPro" id="IPR023298">
    <property type="entry name" value="ATPase_P-typ_TM_dom_sf"/>
</dbReference>
<name>A0A2S9YFP2_9BACT</name>
<keyword evidence="11 14" id="KW-1133">Transmembrane helix</keyword>
<evidence type="ECO:0000256" key="8">
    <source>
        <dbReference type="ARBA" id="ARBA00022741"/>
    </source>
</evidence>
<evidence type="ECO:0000256" key="1">
    <source>
        <dbReference type="ARBA" id="ARBA00004651"/>
    </source>
</evidence>
<feature type="transmembrane region" description="Helical" evidence="14">
    <location>
        <begin position="731"/>
        <end position="753"/>
    </location>
</feature>
<gene>
    <name evidence="16" type="primary">actP_2</name>
    <name evidence="16" type="ORF">ENSA7_52100</name>
</gene>
<keyword evidence="16" id="KW-0378">Hydrolase</keyword>
<dbReference type="SUPFAM" id="SSF81653">
    <property type="entry name" value="Calcium ATPase, transduction domain A"/>
    <property type="match status" value="1"/>
</dbReference>
<dbReference type="SUPFAM" id="SSF56784">
    <property type="entry name" value="HAD-like"/>
    <property type="match status" value="1"/>
</dbReference>
<dbReference type="InterPro" id="IPR001757">
    <property type="entry name" value="P_typ_ATPase"/>
</dbReference>
<evidence type="ECO:0000259" key="15">
    <source>
        <dbReference type="PROSITE" id="PS50846"/>
    </source>
</evidence>
<dbReference type="AlphaFoldDB" id="A0A2S9YFP2"/>
<comment type="subcellular location">
    <subcellularLocation>
        <location evidence="1">Cell membrane</location>
        <topology evidence="1">Multi-pass membrane protein</topology>
    </subcellularLocation>
</comment>
<keyword evidence="10" id="KW-1278">Translocase</keyword>
<dbReference type="NCBIfam" id="TIGR01525">
    <property type="entry name" value="ATPase-IB_hvy"/>
    <property type="match status" value="1"/>
</dbReference>
<comment type="caution">
    <text evidence="16">The sequence shown here is derived from an EMBL/GenBank/DDBJ whole genome shotgun (WGS) entry which is preliminary data.</text>
</comment>
<proteinExistence type="inferred from homology"/>
<dbReference type="PROSITE" id="PS01047">
    <property type="entry name" value="HMA_1"/>
    <property type="match status" value="1"/>
</dbReference>
<evidence type="ECO:0000256" key="6">
    <source>
        <dbReference type="ARBA" id="ARBA00022692"/>
    </source>
</evidence>
<dbReference type="FunFam" id="2.70.150.10:FF:000020">
    <property type="entry name" value="Copper-exporting P-type ATPase A"/>
    <property type="match status" value="1"/>
</dbReference>
<evidence type="ECO:0000256" key="4">
    <source>
        <dbReference type="ARBA" id="ARBA00022448"/>
    </source>
</evidence>
<dbReference type="PANTHER" id="PTHR43520:SF8">
    <property type="entry name" value="P-TYPE CU(+) TRANSPORTER"/>
    <property type="match status" value="1"/>
</dbReference>
<feature type="transmembrane region" description="Helical" evidence="14">
    <location>
        <begin position="205"/>
        <end position="222"/>
    </location>
</feature>
<keyword evidence="7 14" id="KW-0479">Metal-binding</keyword>
<dbReference type="GO" id="GO:0140581">
    <property type="term" value="F:P-type monovalent copper transporter activity"/>
    <property type="evidence" value="ECO:0007669"/>
    <property type="project" value="UniProtKB-EC"/>
</dbReference>
<protein>
    <recommendedName>
        <fullName evidence="3">P-type Cu(+) transporter</fullName>
        <ecNumber evidence="3">7.2.2.8</ecNumber>
    </recommendedName>
</protein>
<dbReference type="Pfam" id="PF00702">
    <property type="entry name" value="Hydrolase"/>
    <property type="match status" value="1"/>
</dbReference>
<accession>A0A2S9YFP2</accession>
<dbReference type="GO" id="GO:0060003">
    <property type="term" value="P:copper ion export"/>
    <property type="evidence" value="ECO:0007669"/>
    <property type="project" value="UniProtKB-ARBA"/>
</dbReference>
<dbReference type="NCBIfam" id="TIGR01511">
    <property type="entry name" value="ATPase-IB1_Cu"/>
    <property type="match status" value="1"/>
</dbReference>
<dbReference type="GO" id="GO:0043682">
    <property type="term" value="F:P-type divalent copper transporter activity"/>
    <property type="evidence" value="ECO:0007669"/>
    <property type="project" value="TreeGrafter"/>
</dbReference>
<dbReference type="CDD" id="cd02094">
    <property type="entry name" value="P-type_ATPase_Cu-like"/>
    <property type="match status" value="1"/>
</dbReference>
<evidence type="ECO:0000313" key="16">
    <source>
        <dbReference type="EMBL" id="PRQ03919.1"/>
    </source>
</evidence>
<keyword evidence="6 14" id="KW-0812">Transmembrane</keyword>